<evidence type="ECO:0000313" key="2">
    <source>
        <dbReference type="Proteomes" id="UP000714275"/>
    </source>
</evidence>
<keyword evidence="2" id="KW-1185">Reference proteome</keyword>
<dbReference type="OrthoDB" id="2576233at2759"/>
<sequence length="780" mass="88944">MLQEDGITIPVPQADICNANAAHATIINDTTNPYAPFNSRVDWEIARWAKLRGPTSTAFSDLLGINEVHEKLGLSYKNSKELNKIIDKQLPGRPKFRHEQIVVTNEAFDVFYRDIIECVKALYGDPDFADFLVFTPERHYADKEQTKKLDQRKPGATIIPIIISIDKTQHITNKASQHRTIANLYHGCMGHILAPLEEASLDGIIMKSGDGILHCGHPLFSCFVGDYPEQVLVTGVKATEYPKCNIPPKELRSNVVPCEMRNLDAILDALAAIDHGDLEFVRACREAGIKPIIHPFWKPLPYANIFQAVTPDVLHQLYQGLIKHLLGWLAEAFGAAEIDARCRRLPPNHHIRLFMKGITNLSRISGMEHSQICHFLLGIIIDIRLPNHLAPSRLIRAVKGLLDFLYLAQYPCHSSEILILLEEALDLFHDNKQIFVDLGIRNNFNLPKLHAGRHYMSMIWTFGTTDNYNTEYTERLHIDLTKDAYCTTNHKDEFVQMTQWLERKEKILRHERYVMWCLHGNPIRHQPRPPNLSFDCVQTLTKHPSVKGVPIQKLVTEYGAMYFCEVLARYVAQLRHPHEATTHRYLEDLAATIHLPFRTLPVYHIIKWQSVDAQGHGDLCVTVDSAHVKPRRVATSQTGTDVPARFDTMLINDGTSRSVGIEGYRVGQIRVIFSIPQNAVPMMFPTTIQPPKHLAYIEWFTRFPPTPDSNHGMFKISRFVQSGERVASIIPVTNIHRSVHLIPKFGPVAPRQWTSSEVLEQCDTFFVNSYIDRHTFVMIR</sequence>
<dbReference type="AlphaFoldDB" id="A0A9P6ZMS7"/>
<evidence type="ECO:0000313" key="1">
    <source>
        <dbReference type="EMBL" id="KAG1772876.1"/>
    </source>
</evidence>
<dbReference type="InterPro" id="IPR041078">
    <property type="entry name" value="Plavaka"/>
</dbReference>
<dbReference type="Pfam" id="PF18759">
    <property type="entry name" value="Plavaka"/>
    <property type="match status" value="2"/>
</dbReference>
<gene>
    <name evidence="1" type="ORF">EV702DRAFT_1181229</name>
</gene>
<dbReference type="EMBL" id="JABBWD010000051">
    <property type="protein sequence ID" value="KAG1772876.1"/>
    <property type="molecule type" value="Genomic_DNA"/>
</dbReference>
<reference evidence="1" key="1">
    <citation type="journal article" date="2020" name="New Phytol.">
        <title>Comparative genomics reveals dynamic genome evolution in host specialist ectomycorrhizal fungi.</title>
        <authorList>
            <person name="Lofgren L.A."/>
            <person name="Nguyen N.H."/>
            <person name="Vilgalys R."/>
            <person name="Ruytinx J."/>
            <person name="Liao H.L."/>
            <person name="Branco S."/>
            <person name="Kuo A."/>
            <person name="LaButti K."/>
            <person name="Lipzen A."/>
            <person name="Andreopoulos W."/>
            <person name="Pangilinan J."/>
            <person name="Riley R."/>
            <person name="Hundley H."/>
            <person name="Na H."/>
            <person name="Barry K."/>
            <person name="Grigoriev I.V."/>
            <person name="Stajich J.E."/>
            <person name="Kennedy P.G."/>
        </authorList>
    </citation>
    <scope>NUCLEOTIDE SEQUENCE</scope>
    <source>
        <strain evidence="1">DOB743</strain>
    </source>
</reference>
<proteinExistence type="predicted"/>
<protein>
    <submittedName>
        <fullName evidence="1">Uncharacterized protein</fullName>
    </submittedName>
</protein>
<organism evidence="1 2">
    <name type="scientific">Suillus placidus</name>
    <dbReference type="NCBI Taxonomy" id="48579"/>
    <lineage>
        <taxon>Eukaryota</taxon>
        <taxon>Fungi</taxon>
        <taxon>Dikarya</taxon>
        <taxon>Basidiomycota</taxon>
        <taxon>Agaricomycotina</taxon>
        <taxon>Agaricomycetes</taxon>
        <taxon>Agaricomycetidae</taxon>
        <taxon>Boletales</taxon>
        <taxon>Suillineae</taxon>
        <taxon>Suillaceae</taxon>
        <taxon>Suillus</taxon>
    </lineage>
</organism>
<accession>A0A9P6ZMS7</accession>
<comment type="caution">
    <text evidence="1">The sequence shown here is derived from an EMBL/GenBank/DDBJ whole genome shotgun (WGS) entry which is preliminary data.</text>
</comment>
<name>A0A9P6ZMS7_9AGAM</name>
<dbReference type="Proteomes" id="UP000714275">
    <property type="component" value="Unassembled WGS sequence"/>
</dbReference>